<dbReference type="EMBL" id="JMPJ01000059">
    <property type="protein sequence ID" value="KFC80125.1"/>
    <property type="molecule type" value="Genomic_DNA"/>
</dbReference>
<dbReference type="AlphaFoldDB" id="A0A085G8T0"/>
<name>A0A085G8T0_EWIA3</name>
<accession>A0A085G8T0</accession>
<dbReference type="GO" id="GO:0009289">
    <property type="term" value="C:pilus"/>
    <property type="evidence" value="ECO:0007669"/>
    <property type="project" value="UniProtKB-SubCell"/>
</dbReference>
<feature type="chain" id="PRO_5001790968" evidence="6">
    <location>
        <begin position="21"/>
        <end position="145"/>
    </location>
</feature>
<comment type="subcellular location">
    <subcellularLocation>
        <location evidence="1">Fimbrium</location>
    </subcellularLocation>
</comment>
<feature type="region of interest" description="Disordered" evidence="5">
    <location>
        <begin position="54"/>
        <end position="81"/>
    </location>
</feature>
<dbReference type="OrthoDB" id="6631206at2"/>
<evidence type="ECO:0000256" key="6">
    <source>
        <dbReference type="SAM" id="SignalP"/>
    </source>
</evidence>
<evidence type="ECO:0000313" key="7">
    <source>
        <dbReference type="EMBL" id="KFC80125.1"/>
    </source>
</evidence>
<evidence type="ECO:0000256" key="5">
    <source>
        <dbReference type="SAM" id="MobiDB-lite"/>
    </source>
</evidence>
<proteinExistence type="inferred from homology"/>
<dbReference type="eggNOG" id="ENOG5032SEH">
    <property type="taxonomic scope" value="Bacteria"/>
</dbReference>
<dbReference type="RefSeq" id="WP_034791947.1">
    <property type="nucleotide sequence ID" value="NZ_JMPJ01000059.1"/>
</dbReference>
<dbReference type="Proteomes" id="UP000028640">
    <property type="component" value="Unassembled WGS sequence"/>
</dbReference>
<evidence type="ECO:0000256" key="2">
    <source>
        <dbReference type="ARBA" id="ARBA00009766"/>
    </source>
</evidence>
<evidence type="ECO:0000256" key="4">
    <source>
        <dbReference type="ARBA" id="ARBA00023263"/>
    </source>
</evidence>
<protein>
    <submittedName>
        <fullName evidence="7">CsgA family major curlin subunit</fullName>
    </submittedName>
</protein>
<dbReference type="GO" id="GO:0007155">
    <property type="term" value="P:cell adhesion"/>
    <property type="evidence" value="ECO:0007669"/>
    <property type="project" value="InterPro"/>
</dbReference>
<evidence type="ECO:0000313" key="8">
    <source>
        <dbReference type="Proteomes" id="UP000028640"/>
    </source>
</evidence>
<sequence length="145" mass="15075">MNLLKIVAVSALVISGSALATTPPTSSLPVFQTTNWNAEIQIYQAGTANRAQANQSGVSKSLTSIDQRGSQNKVGSNQTGNNSLVKVSQAGDWNNANVLQAASSSITQISQNGTGNYAQSNQYANGSLANIQQFGTGNQAYASQH</sequence>
<dbReference type="Pfam" id="PF07012">
    <property type="entry name" value="Curlin_rpt"/>
    <property type="match status" value="1"/>
</dbReference>
<comment type="similarity">
    <text evidence="2">Belongs to the CsgA/CsgB family.</text>
</comment>
<evidence type="ECO:0000256" key="3">
    <source>
        <dbReference type="ARBA" id="ARBA00022729"/>
    </source>
</evidence>
<comment type="caution">
    <text evidence="7">The sequence shown here is derived from an EMBL/GenBank/DDBJ whole genome shotgun (WGS) entry which is preliminary data.</text>
</comment>
<keyword evidence="4" id="KW-0281">Fimbrium</keyword>
<keyword evidence="3 6" id="KW-0732">Signal</keyword>
<dbReference type="GeneID" id="78380825"/>
<dbReference type="STRING" id="910964.GEAM_2489"/>
<evidence type="ECO:0000256" key="1">
    <source>
        <dbReference type="ARBA" id="ARBA00004561"/>
    </source>
</evidence>
<gene>
    <name evidence="7" type="ORF">GEAM_2489</name>
</gene>
<dbReference type="InterPro" id="IPR009742">
    <property type="entry name" value="Curlin_rpt"/>
</dbReference>
<organism evidence="7 8">
    <name type="scientific">Ewingella americana (strain ATCC 33852 / DSM 4580 / CCUG 14506 / JCM 5911 / LMG 7869 / NCTC 12157 / CDC 1468-78)</name>
    <dbReference type="NCBI Taxonomy" id="910964"/>
    <lineage>
        <taxon>Bacteria</taxon>
        <taxon>Pseudomonadati</taxon>
        <taxon>Pseudomonadota</taxon>
        <taxon>Gammaproteobacteria</taxon>
        <taxon>Enterobacterales</taxon>
        <taxon>Yersiniaceae</taxon>
        <taxon>Ewingella</taxon>
    </lineage>
</organism>
<keyword evidence="8" id="KW-1185">Reference proteome</keyword>
<reference evidence="7 8" key="1">
    <citation type="submission" date="2014-05" db="EMBL/GenBank/DDBJ databases">
        <title>ATOL: Assembling a taxonomically balanced genome-scale reconstruction of the evolutionary history of the Enterobacteriaceae.</title>
        <authorList>
            <person name="Plunkett G.III."/>
            <person name="Neeno-Eckwall E.C."/>
            <person name="Glasner J.D."/>
            <person name="Perna N.T."/>
        </authorList>
    </citation>
    <scope>NUCLEOTIDE SEQUENCE [LARGE SCALE GENOMIC DNA]</scope>
    <source>
        <strain evidence="7 8">ATCC 33852</strain>
    </source>
</reference>
<feature type="signal peptide" evidence="6">
    <location>
        <begin position="1"/>
        <end position="20"/>
    </location>
</feature>